<name>A0ABX8RVF0_NOCIO</name>
<evidence type="ECO:0000313" key="2">
    <source>
        <dbReference type="Proteomes" id="UP000694257"/>
    </source>
</evidence>
<protein>
    <submittedName>
        <fullName evidence="1">TIGR04338 family metallohydrolase</fullName>
    </submittedName>
</protein>
<gene>
    <name evidence="1" type="ORF">KV110_40420</name>
</gene>
<sequence>MLVSVRDSQRAKVYDAEQLVRGMFDRADEHGGRTVELYGSHLTLPIERRFASVDSVQAYTDKVLALNWVRAQWDRAGTPVRVRSRAGTTAAHYEADDAVLAVPLYAGGTAWALRELVVLHELSHHLEAAPGSVAAHGPEFCTRYLELVDGIIGPEAALVLRATMLGCGVRLG</sequence>
<dbReference type="Proteomes" id="UP000694257">
    <property type="component" value="Chromosome"/>
</dbReference>
<dbReference type="EMBL" id="CP078145">
    <property type="protein sequence ID" value="QXN91501.1"/>
    <property type="molecule type" value="Genomic_DNA"/>
</dbReference>
<proteinExistence type="predicted"/>
<dbReference type="RefSeq" id="WP_218472355.1">
    <property type="nucleotide sequence ID" value="NZ_BAABJN010000012.1"/>
</dbReference>
<dbReference type="InterPro" id="IPR027595">
    <property type="entry name" value="CHP04338"/>
</dbReference>
<evidence type="ECO:0000313" key="1">
    <source>
        <dbReference type="EMBL" id="QXN91501.1"/>
    </source>
</evidence>
<accession>A0ABX8RVF0</accession>
<organism evidence="1 2">
    <name type="scientific">Nocardia iowensis</name>
    <dbReference type="NCBI Taxonomy" id="204891"/>
    <lineage>
        <taxon>Bacteria</taxon>
        <taxon>Bacillati</taxon>
        <taxon>Actinomycetota</taxon>
        <taxon>Actinomycetes</taxon>
        <taxon>Mycobacteriales</taxon>
        <taxon>Nocardiaceae</taxon>
        <taxon>Nocardia</taxon>
    </lineage>
</organism>
<dbReference type="NCBIfam" id="TIGR04338">
    <property type="entry name" value="HEXXH_Rv0185"/>
    <property type="match status" value="1"/>
</dbReference>
<reference evidence="1 2" key="1">
    <citation type="submission" date="2021-07" db="EMBL/GenBank/DDBJ databases">
        <title>Whole Genome Sequence of Nocardia Iowensis.</title>
        <authorList>
            <person name="Lamm A."/>
            <person name="Collins-Fairclough A.M."/>
            <person name="Bunk B."/>
            <person name="Sproer C."/>
        </authorList>
    </citation>
    <scope>NUCLEOTIDE SEQUENCE [LARGE SCALE GENOMIC DNA]</scope>
    <source>
        <strain evidence="1 2">NRRL 5646</strain>
    </source>
</reference>
<keyword evidence="2" id="KW-1185">Reference proteome</keyword>